<reference evidence="1 2" key="1">
    <citation type="journal article" date="2008" name="BMC Genomics">
        <title>The genome sequence of the fish pathogen Aliivibrio salmonicida strain LFI1238 shows extensive evidence of gene decay.</title>
        <authorList>
            <person name="Hjerde E."/>
            <person name="Lorentzen M.S."/>
            <person name="Holden M.T."/>
            <person name="Seeger K."/>
            <person name="Paulsen S."/>
            <person name="Bason N."/>
            <person name="Churcher C."/>
            <person name="Harris D."/>
            <person name="Norbertczak H."/>
            <person name="Quail M.A."/>
            <person name="Sanders S."/>
            <person name="Thurston S."/>
            <person name="Parkhill J."/>
            <person name="Willassen N.P."/>
            <person name="Thomson N.R."/>
        </authorList>
    </citation>
    <scope>NUCLEOTIDE SEQUENCE [LARGE SCALE GENOMIC DNA]</scope>
    <source>
        <strain evidence="1 2">LFI1238</strain>
    </source>
</reference>
<proteinExistence type="predicted"/>
<evidence type="ECO:0000313" key="2">
    <source>
        <dbReference type="Proteomes" id="UP000001730"/>
    </source>
</evidence>
<gene>
    <name evidence="1" type="ordered locus">VSAL_I1047</name>
</gene>
<evidence type="ECO:0000313" key="1">
    <source>
        <dbReference type="EMBL" id="CAQ78732.1"/>
    </source>
</evidence>
<dbReference type="eggNOG" id="ENOG5032BSD">
    <property type="taxonomic scope" value="Bacteria"/>
</dbReference>
<accession>B6EIT8</accession>
<dbReference type="AlphaFoldDB" id="B6EIT8"/>
<organism evidence="1 2">
    <name type="scientific">Aliivibrio salmonicida (strain LFI1238)</name>
    <name type="common">Vibrio salmonicida (strain LFI1238)</name>
    <dbReference type="NCBI Taxonomy" id="316275"/>
    <lineage>
        <taxon>Bacteria</taxon>
        <taxon>Pseudomonadati</taxon>
        <taxon>Pseudomonadota</taxon>
        <taxon>Gammaproteobacteria</taxon>
        <taxon>Vibrionales</taxon>
        <taxon>Vibrionaceae</taxon>
        <taxon>Aliivibrio</taxon>
    </lineage>
</organism>
<name>B6EIT8_ALISL</name>
<dbReference type="KEGG" id="vsa:VSAL_I1047"/>
<dbReference type="Proteomes" id="UP000001730">
    <property type="component" value="Chromosome 1"/>
</dbReference>
<dbReference type="EMBL" id="FM178379">
    <property type="protein sequence ID" value="CAQ78732.1"/>
    <property type="molecule type" value="Genomic_DNA"/>
</dbReference>
<sequence>MTWQTASHQWPDSTQAIQTQSETVLKQVAGKMDESANRVETLASKVALARHPLSTEAESLLHLRAELESLMCKGQILCVHPYQYQVGNQVESGQHLSPDTAIETLRAKLFDVNDKHKPTGQLYALGWMIAENSLANFAQATKALFDVVNIPELGMVARRTGKEQSLQTDKFTKHNAIIQPRFKPTAHINQQPIRSALNWQGSQLAQLESLAADKNTPAQKLAALAQKRTQQLEEWTASLNQLKYRNISVLKFEAQGTTEVIATMLKESQAPSHANSYTFSALFLSTEPLTFLTELFA</sequence>
<dbReference type="HOGENOM" id="CLU_081593_0_0_6"/>
<keyword evidence="2" id="KW-1185">Reference proteome</keyword>
<protein>
    <submittedName>
        <fullName evidence="1">Uncharacterized protein</fullName>
    </submittedName>
</protein>
<dbReference type="RefSeq" id="WP_012549805.1">
    <property type="nucleotide sequence ID" value="NC_011312.1"/>
</dbReference>